<dbReference type="InterPro" id="IPR003661">
    <property type="entry name" value="HisK_dim/P_dom"/>
</dbReference>
<keyword evidence="8" id="KW-0547">Nucleotide-binding</keyword>
<dbReference type="RefSeq" id="WP_381437469.1">
    <property type="nucleotide sequence ID" value="NZ_JBHSNO010000008.1"/>
</dbReference>
<keyword evidence="10" id="KW-0067">ATP-binding</keyword>
<evidence type="ECO:0000313" key="18">
    <source>
        <dbReference type="EMBL" id="MFC5590674.1"/>
    </source>
</evidence>
<dbReference type="InterPro" id="IPR005467">
    <property type="entry name" value="His_kinase_dom"/>
</dbReference>
<keyword evidence="7 15" id="KW-0812">Transmembrane</keyword>
<dbReference type="SMART" id="SM00387">
    <property type="entry name" value="HATPase_c"/>
    <property type="match status" value="1"/>
</dbReference>
<accession>A0ABW0TME6</accession>
<evidence type="ECO:0000256" key="4">
    <source>
        <dbReference type="ARBA" id="ARBA00022475"/>
    </source>
</evidence>
<dbReference type="SUPFAM" id="SSF55874">
    <property type="entry name" value="ATPase domain of HSP90 chaperone/DNA topoisomerase II/histidine kinase"/>
    <property type="match status" value="1"/>
</dbReference>
<dbReference type="Pfam" id="PF00512">
    <property type="entry name" value="HisKA"/>
    <property type="match status" value="1"/>
</dbReference>
<dbReference type="SMART" id="SM00388">
    <property type="entry name" value="HisKA"/>
    <property type="match status" value="1"/>
</dbReference>
<dbReference type="SMART" id="SM00304">
    <property type="entry name" value="HAMP"/>
    <property type="match status" value="1"/>
</dbReference>
<evidence type="ECO:0000256" key="2">
    <source>
        <dbReference type="ARBA" id="ARBA00004651"/>
    </source>
</evidence>
<dbReference type="EMBL" id="JBHSNO010000008">
    <property type="protein sequence ID" value="MFC5590674.1"/>
    <property type="molecule type" value="Genomic_DNA"/>
</dbReference>
<evidence type="ECO:0000256" key="9">
    <source>
        <dbReference type="ARBA" id="ARBA00022777"/>
    </source>
</evidence>
<evidence type="ECO:0000256" key="15">
    <source>
        <dbReference type="SAM" id="Phobius"/>
    </source>
</evidence>
<dbReference type="Gene3D" id="1.10.287.130">
    <property type="match status" value="1"/>
</dbReference>
<keyword evidence="13 15" id="KW-0472">Membrane</keyword>
<organism evidence="18 19">
    <name type="scientific">Sporosarcina soli</name>
    <dbReference type="NCBI Taxonomy" id="334736"/>
    <lineage>
        <taxon>Bacteria</taxon>
        <taxon>Bacillati</taxon>
        <taxon>Bacillota</taxon>
        <taxon>Bacilli</taxon>
        <taxon>Bacillales</taxon>
        <taxon>Caryophanaceae</taxon>
        <taxon>Sporosarcina</taxon>
    </lineage>
</organism>
<dbReference type="SUPFAM" id="SSF158472">
    <property type="entry name" value="HAMP domain-like"/>
    <property type="match status" value="1"/>
</dbReference>
<dbReference type="InterPro" id="IPR003594">
    <property type="entry name" value="HATPase_dom"/>
</dbReference>
<feature type="transmembrane region" description="Helical" evidence="15">
    <location>
        <begin position="180"/>
        <end position="202"/>
    </location>
</feature>
<evidence type="ECO:0000256" key="5">
    <source>
        <dbReference type="ARBA" id="ARBA00022553"/>
    </source>
</evidence>
<evidence type="ECO:0000256" key="7">
    <source>
        <dbReference type="ARBA" id="ARBA00022692"/>
    </source>
</evidence>
<dbReference type="PROSITE" id="PS50885">
    <property type="entry name" value="HAMP"/>
    <property type="match status" value="1"/>
</dbReference>
<dbReference type="CDD" id="cd06225">
    <property type="entry name" value="HAMP"/>
    <property type="match status" value="1"/>
</dbReference>
<feature type="coiled-coil region" evidence="14">
    <location>
        <begin position="244"/>
        <end position="271"/>
    </location>
</feature>
<evidence type="ECO:0000259" key="16">
    <source>
        <dbReference type="PROSITE" id="PS50109"/>
    </source>
</evidence>
<dbReference type="PRINTS" id="PR00344">
    <property type="entry name" value="BCTRLSENSOR"/>
</dbReference>
<keyword evidence="19" id="KW-1185">Reference proteome</keyword>
<protein>
    <recommendedName>
        <fullName evidence="3">histidine kinase</fullName>
        <ecNumber evidence="3">2.7.13.3</ecNumber>
    </recommendedName>
</protein>
<evidence type="ECO:0000313" key="19">
    <source>
        <dbReference type="Proteomes" id="UP001596109"/>
    </source>
</evidence>
<keyword evidence="11 15" id="KW-1133">Transmembrane helix</keyword>
<evidence type="ECO:0000256" key="12">
    <source>
        <dbReference type="ARBA" id="ARBA00023012"/>
    </source>
</evidence>
<evidence type="ECO:0000256" key="10">
    <source>
        <dbReference type="ARBA" id="ARBA00022840"/>
    </source>
</evidence>
<comment type="caution">
    <text evidence="18">The sequence shown here is derived from an EMBL/GenBank/DDBJ whole genome shotgun (WGS) entry which is preliminary data.</text>
</comment>
<evidence type="ECO:0000256" key="11">
    <source>
        <dbReference type="ARBA" id="ARBA00022989"/>
    </source>
</evidence>
<dbReference type="Gene3D" id="6.10.340.10">
    <property type="match status" value="1"/>
</dbReference>
<comment type="subcellular location">
    <subcellularLocation>
        <location evidence="2">Cell membrane</location>
        <topology evidence="2">Multi-pass membrane protein</topology>
    </subcellularLocation>
</comment>
<dbReference type="InterPro" id="IPR004358">
    <property type="entry name" value="Sig_transdc_His_kin-like_C"/>
</dbReference>
<keyword evidence="5" id="KW-0597">Phosphoprotein</keyword>
<proteinExistence type="predicted"/>
<sequence>MRWTIQRKFIVGYFILFTLAAFIVDRVMKDSLEANSTVMITNEVTKLQHTTREHIKQFALIHPPEQDLFKEYGGVIAQELSKLHGQNVALYDRDGLFLYEAIAIDERILVENQTFQNNLNANSNEELKAAFSNKAAFTRVDVPGGNLVYFAYPVYLHDQLYGVFRFTGDYTNLFAANKTILHSFRVLIICLFVGVFLLSSLLTSRMIKPLRRLTAATKKVAAGDYSVEVQVETRDELEELATSFNEMQQHIKRQIETIEQEKEKVVQAEKSRTSFFNNVTHELKTPLATISGYAQIIGEEDFDDPVFLRKATEKIRLESDRLNRMVIELIELSKRDAVPFLKKQETVHMLPFIESISEDMTLKAHKRQMTIDVQGEDFIVCGNRDELRRVFLNVLDNAMKYGVTGTRIAVSIMAGMVTVTNVCDPVPRQIALHAFEPFIHTKGEGNSGLGLYICKQIIEQHNGTIAFEDENGQVTLSIFLPRLGSGRQMLGS</sequence>
<evidence type="ECO:0000256" key="8">
    <source>
        <dbReference type="ARBA" id="ARBA00022741"/>
    </source>
</evidence>
<feature type="domain" description="HAMP" evidence="17">
    <location>
        <begin position="204"/>
        <end position="256"/>
    </location>
</feature>
<dbReference type="Pfam" id="PF02518">
    <property type="entry name" value="HATPase_c"/>
    <property type="match status" value="1"/>
</dbReference>
<keyword evidence="4" id="KW-1003">Cell membrane</keyword>
<dbReference type="EC" id="2.7.13.3" evidence="3"/>
<dbReference type="PROSITE" id="PS50109">
    <property type="entry name" value="HIS_KIN"/>
    <property type="match status" value="1"/>
</dbReference>
<keyword evidence="6" id="KW-0808">Transferase</keyword>
<dbReference type="PANTHER" id="PTHR45528">
    <property type="entry name" value="SENSOR HISTIDINE KINASE CPXA"/>
    <property type="match status" value="1"/>
</dbReference>
<evidence type="ECO:0000256" key="13">
    <source>
        <dbReference type="ARBA" id="ARBA00023136"/>
    </source>
</evidence>
<reference evidence="19" key="1">
    <citation type="journal article" date="2019" name="Int. J. Syst. Evol. Microbiol.">
        <title>The Global Catalogue of Microorganisms (GCM) 10K type strain sequencing project: providing services to taxonomists for standard genome sequencing and annotation.</title>
        <authorList>
            <consortium name="The Broad Institute Genomics Platform"/>
            <consortium name="The Broad Institute Genome Sequencing Center for Infectious Disease"/>
            <person name="Wu L."/>
            <person name="Ma J."/>
        </authorList>
    </citation>
    <scope>NUCLEOTIDE SEQUENCE [LARGE SCALE GENOMIC DNA]</scope>
    <source>
        <strain evidence="19">CGMCC 4.1434</strain>
    </source>
</reference>
<comment type="catalytic activity">
    <reaction evidence="1">
        <text>ATP + protein L-histidine = ADP + protein N-phospho-L-histidine.</text>
        <dbReference type="EC" id="2.7.13.3"/>
    </reaction>
</comment>
<gene>
    <name evidence="18" type="ORF">ACFPRA_17345</name>
</gene>
<dbReference type="InterPro" id="IPR036890">
    <property type="entry name" value="HATPase_C_sf"/>
</dbReference>
<feature type="domain" description="Histidine kinase" evidence="16">
    <location>
        <begin position="278"/>
        <end position="484"/>
    </location>
</feature>
<dbReference type="InterPro" id="IPR036097">
    <property type="entry name" value="HisK_dim/P_sf"/>
</dbReference>
<dbReference type="Pfam" id="PF00672">
    <property type="entry name" value="HAMP"/>
    <property type="match status" value="1"/>
</dbReference>
<dbReference type="CDD" id="cd00082">
    <property type="entry name" value="HisKA"/>
    <property type="match status" value="1"/>
</dbReference>
<feature type="transmembrane region" description="Helical" evidence="15">
    <location>
        <begin position="9"/>
        <end position="28"/>
    </location>
</feature>
<evidence type="ECO:0000256" key="1">
    <source>
        <dbReference type="ARBA" id="ARBA00000085"/>
    </source>
</evidence>
<dbReference type="InterPro" id="IPR050398">
    <property type="entry name" value="HssS/ArlS-like"/>
</dbReference>
<evidence type="ECO:0000259" key="17">
    <source>
        <dbReference type="PROSITE" id="PS50885"/>
    </source>
</evidence>
<name>A0ABW0TME6_9BACL</name>
<dbReference type="Gene3D" id="3.30.565.10">
    <property type="entry name" value="Histidine kinase-like ATPase, C-terminal domain"/>
    <property type="match status" value="1"/>
</dbReference>
<evidence type="ECO:0000256" key="14">
    <source>
        <dbReference type="SAM" id="Coils"/>
    </source>
</evidence>
<keyword evidence="14" id="KW-0175">Coiled coil</keyword>
<keyword evidence="12" id="KW-0902">Two-component regulatory system</keyword>
<dbReference type="Proteomes" id="UP001596109">
    <property type="component" value="Unassembled WGS sequence"/>
</dbReference>
<dbReference type="SUPFAM" id="SSF47384">
    <property type="entry name" value="Homodimeric domain of signal transducing histidine kinase"/>
    <property type="match status" value="1"/>
</dbReference>
<dbReference type="PANTHER" id="PTHR45528:SF1">
    <property type="entry name" value="SENSOR HISTIDINE KINASE CPXA"/>
    <property type="match status" value="1"/>
</dbReference>
<keyword evidence="9" id="KW-0418">Kinase</keyword>
<evidence type="ECO:0000256" key="3">
    <source>
        <dbReference type="ARBA" id="ARBA00012438"/>
    </source>
</evidence>
<evidence type="ECO:0000256" key="6">
    <source>
        <dbReference type="ARBA" id="ARBA00022679"/>
    </source>
</evidence>
<dbReference type="InterPro" id="IPR003660">
    <property type="entry name" value="HAMP_dom"/>
</dbReference>